<proteinExistence type="predicted"/>
<name>W1PFB9_AMBTC</name>
<evidence type="ECO:0000313" key="2">
    <source>
        <dbReference type="EMBL" id="ERN06331.1"/>
    </source>
</evidence>
<sequence length="107" mass="12502">MAVAAMSLRLRSEIYLWGRSFYHVSSTIHVSKSDVYTFSLFQIPTVYDVEKLSSTAGHPKKFQKDLPQPSKFHVTSPRQMMRPHQKEDKKLRLSGPHQRVPFLTWSR</sequence>
<keyword evidence="3" id="KW-1185">Reference proteome</keyword>
<organism evidence="2 3">
    <name type="scientific">Amborella trichopoda</name>
    <dbReference type="NCBI Taxonomy" id="13333"/>
    <lineage>
        <taxon>Eukaryota</taxon>
        <taxon>Viridiplantae</taxon>
        <taxon>Streptophyta</taxon>
        <taxon>Embryophyta</taxon>
        <taxon>Tracheophyta</taxon>
        <taxon>Spermatophyta</taxon>
        <taxon>Magnoliopsida</taxon>
        <taxon>Amborellales</taxon>
        <taxon>Amborellaceae</taxon>
        <taxon>Amborella</taxon>
    </lineage>
</organism>
<dbReference type="Proteomes" id="UP000017836">
    <property type="component" value="Unassembled WGS sequence"/>
</dbReference>
<evidence type="ECO:0000256" key="1">
    <source>
        <dbReference type="SAM" id="MobiDB-lite"/>
    </source>
</evidence>
<gene>
    <name evidence="2" type="ORF">AMTR_s00016p00238150</name>
</gene>
<dbReference type="EMBL" id="KI393908">
    <property type="protein sequence ID" value="ERN06331.1"/>
    <property type="molecule type" value="Genomic_DNA"/>
</dbReference>
<dbReference type="Gramene" id="ERN06331">
    <property type="protein sequence ID" value="ERN06331"/>
    <property type="gene ID" value="AMTR_s00016p00238150"/>
</dbReference>
<reference evidence="3" key="1">
    <citation type="journal article" date="2013" name="Science">
        <title>The Amborella genome and the evolution of flowering plants.</title>
        <authorList>
            <consortium name="Amborella Genome Project"/>
        </authorList>
    </citation>
    <scope>NUCLEOTIDE SEQUENCE [LARGE SCALE GENOMIC DNA]</scope>
</reference>
<evidence type="ECO:0000313" key="3">
    <source>
        <dbReference type="Proteomes" id="UP000017836"/>
    </source>
</evidence>
<feature type="region of interest" description="Disordered" evidence="1">
    <location>
        <begin position="58"/>
        <end position="93"/>
    </location>
</feature>
<accession>W1PFB9</accession>
<protein>
    <submittedName>
        <fullName evidence="2">Uncharacterized protein</fullName>
    </submittedName>
</protein>
<dbReference type="HOGENOM" id="CLU_2213442_0_0_1"/>
<dbReference type="AlphaFoldDB" id="W1PFB9"/>